<evidence type="ECO:0000256" key="2">
    <source>
        <dbReference type="ARBA" id="ARBA00022827"/>
    </source>
</evidence>
<gene>
    <name evidence="5" type="ORF">F7731_15370</name>
</gene>
<dbReference type="Gene3D" id="3.30.390.50">
    <property type="entry name" value="CO dehydrogenase flavoprotein, C-terminal domain"/>
    <property type="match status" value="1"/>
</dbReference>
<dbReference type="Proteomes" id="UP000481030">
    <property type="component" value="Unassembled WGS sequence"/>
</dbReference>
<evidence type="ECO:0000256" key="3">
    <source>
        <dbReference type="ARBA" id="ARBA00023002"/>
    </source>
</evidence>
<dbReference type="AlphaFoldDB" id="A0A6L3V4S8"/>
<feature type="domain" description="FAD-binding PCMH-type" evidence="4">
    <location>
        <begin position="1"/>
        <end position="236"/>
    </location>
</feature>
<sequence length="279" mass="31344">MIPFDFEYYRPSTFEEAVRTFHTLDNSGKNVIFLSGGTEFITMARMSHVSADAVIDLKGIAECQKLEIRGEKVVIGSAVTLNKIADTNIYPLLGQKLKGIADHTSRNKITLGGNLQSKLIYREAVLPLLLAEATIKVAGSNGIEFFPIAEVFNQTLNLKHGQFLMQVLVDREYTELPYISLKKTKMSKVGYPIVSLAAFAKDKKICAAFSGVCEYPFRSEQIEEILNDFSIPLKDRIMEAIKLLPSPIVNDIWASAEYREFVFQNTIQEMLYELEGKIS</sequence>
<keyword evidence="1" id="KW-0285">Flavoprotein</keyword>
<dbReference type="GO" id="GO:0071949">
    <property type="term" value="F:FAD binding"/>
    <property type="evidence" value="ECO:0007669"/>
    <property type="project" value="InterPro"/>
</dbReference>
<evidence type="ECO:0000313" key="6">
    <source>
        <dbReference type="Proteomes" id="UP000481030"/>
    </source>
</evidence>
<evidence type="ECO:0000259" key="4">
    <source>
        <dbReference type="PROSITE" id="PS51387"/>
    </source>
</evidence>
<name>A0A6L3V4S8_9BACI</name>
<dbReference type="SUPFAM" id="SSF56176">
    <property type="entry name" value="FAD-binding/transporter-associated domain-like"/>
    <property type="match status" value="1"/>
</dbReference>
<protein>
    <submittedName>
        <fullName evidence="5">Xanthine dehydrogenase</fullName>
    </submittedName>
</protein>
<dbReference type="InterPro" id="IPR036683">
    <property type="entry name" value="CO_DH_flav_C_dom_sf"/>
</dbReference>
<dbReference type="PANTHER" id="PTHR42659:SF2">
    <property type="entry name" value="XANTHINE DEHYDROGENASE SUBUNIT C-RELATED"/>
    <property type="match status" value="1"/>
</dbReference>
<dbReference type="SMART" id="SM01092">
    <property type="entry name" value="CO_deh_flav_C"/>
    <property type="match status" value="1"/>
</dbReference>
<dbReference type="EMBL" id="WBOS01000007">
    <property type="protein sequence ID" value="KAB2333243.1"/>
    <property type="molecule type" value="Genomic_DNA"/>
</dbReference>
<dbReference type="GO" id="GO:0016491">
    <property type="term" value="F:oxidoreductase activity"/>
    <property type="evidence" value="ECO:0007669"/>
    <property type="project" value="UniProtKB-KW"/>
</dbReference>
<dbReference type="InterPro" id="IPR036318">
    <property type="entry name" value="FAD-bd_PCMH-like_sf"/>
</dbReference>
<dbReference type="OrthoDB" id="9774454at2"/>
<dbReference type="RefSeq" id="WP_151535668.1">
    <property type="nucleotide sequence ID" value="NZ_WBOS01000007.1"/>
</dbReference>
<dbReference type="Gene3D" id="3.30.465.10">
    <property type="match status" value="1"/>
</dbReference>
<dbReference type="InterPro" id="IPR016169">
    <property type="entry name" value="FAD-bd_PCMH_sub2"/>
</dbReference>
<dbReference type="InterPro" id="IPR002346">
    <property type="entry name" value="Mopterin_DH_FAD-bd"/>
</dbReference>
<proteinExistence type="predicted"/>
<accession>A0A6L3V4S8</accession>
<dbReference type="InterPro" id="IPR051312">
    <property type="entry name" value="Diverse_Substr_Oxidored"/>
</dbReference>
<keyword evidence="3" id="KW-0560">Oxidoreductase</keyword>
<dbReference type="PANTHER" id="PTHR42659">
    <property type="entry name" value="XANTHINE DEHYDROGENASE SUBUNIT C-RELATED"/>
    <property type="match status" value="1"/>
</dbReference>
<comment type="caution">
    <text evidence="5">The sequence shown here is derived from an EMBL/GenBank/DDBJ whole genome shotgun (WGS) entry which is preliminary data.</text>
</comment>
<dbReference type="PROSITE" id="PS51387">
    <property type="entry name" value="FAD_PCMH"/>
    <property type="match status" value="1"/>
</dbReference>
<dbReference type="InterPro" id="IPR016166">
    <property type="entry name" value="FAD-bd_PCMH"/>
</dbReference>
<dbReference type="Gene3D" id="3.30.43.10">
    <property type="entry name" value="Uridine Diphospho-n-acetylenolpyruvylglucosamine Reductase, domain 2"/>
    <property type="match status" value="1"/>
</dbReference>
<evidence type="ECO:0000256" key="1">
    <source>
        <dbReference type="ARBA" id="ARBA00022630"/>
    </source>
</evidence>
<dbReference type="Pfam" id="PF00941">
    <property type="entry name" value="FAD_binding_5"/>
    <property type="match status" value="1"/>
</dbReference>
<reference evidence="5 6" key="1">
    <citation type="journal article" date="2016" name="Antonie Van Leeuwenhoek">
        <title>Bacillus depressus sp. nov., isolated from soil of a sunflower field.</title>
        <authorList>
            <person name="Wei X."/>
            <person name="Xin D."/>
            <person name="Xin Y."/>
            <person name="Zhang H."/>
            <person name="Wang T."/>
            <person name="Zhang J."/>
        </authorList>
    </citation>
    <scope>NUCLEOTIDE SEQUENCE [LARGE SCALE GENOMIC DNA]</scope>
    <source>
        <strain evidence="5 6">BZ1</strain>
    </source>
</reference>
<dbReference type="InterPro" id="IPR005107">
    <property type="entry name" value="CO_DH_flav_C"/>
</dbReference>
<dbReference type="InterPro" id="IPR016167">
    <property type="entry name" value="FAD-bd_PCMH_sub1"/>
</dbReference>
<keyword evidence="2" id="KW-0274">FAD</keyword>
<organism evidence="5 6">
    <name type="scientific">Cytobacillus depressus</name>
    <dbReference type="NCBI Taxonomy" id="1602942"/>
    <lineage>
        <taxon>Bacteria</taxon>
        <taxon>Bacillati</taxon>
        <taxon>Bacillota</taxon>
        <taxon>Bacilli</taxon>
        <taxon>Bacillales</taxon>
        <taxon>Bacillaceae</taxon>
        <taxon>Cytobacillus</taxon>
    </lineage>
</organism>
<dbReference type="SUPFAM" id="SSF55447">
    <property type="entry name" value="CO dehydrogenase flavoprotein C-terminal domain-like"/>
    <property type="match status" value="1"/>
</dbReference>
<keyword evidence="6" id="KW-1185">Reference proteome</keyword>
<evidence type="ECO:0000313" key="5">
    <source>
        <dbReference type="EMBL" id="KAB2333243.1"/>
    </source>
</evidence>